<gene>
    <name evidence="1" type="ORF">C1H69_14645</name>
</gene>
<comment type="caution">
    <text evidence="1">The sequence shown here is derived from an EMBL/GenBank/DDBJ whole genome shotgun (WGS) entry which is preliminary data.</text>
</comment>
<organism evidence="1 2">
    <name type="scientific">Billgrantia endophytica</name>
    <dbReference type="NCBI Taxonomy" id="2033802"/>
    <lineage>
        <taxon>Bacteria</taxon>
        <taxon>Pseudomonadati</taxon>
        <taxon>Pseudomonadota</taxon>
        <taxon>Gammaproteobacteria</taxon>
        <taxon>Oceanospirillales</taxon>
        <taxon>Halomonadaceae</taxon>
        <taxon>Billgrantia</taxon>
    </lineage>
</organism>
<dbReference type="Proteomes" id="UP000235803">
    <property type="component" value="Unassembled WGS sequence"/>
</dbReference>
<evidence type="ECO:0000313" key="1">
    <source>
        <dbReference type="EMBL" id="PMR74475.1"/>
    </source>
</evidence>
<name>A0A2N7U210_9GAMM</name>
<keyword evidence="2" id="KW-1185">Reference proteome</keyword>
<protein>
    <submittedName>
        <fullName evidence="1">Uncharacterized protein</fullName>
    </submittedName>
</protein>
<dbReference type="EMBL" id="PNRF01000028">
    <property type="protein sequence ID" value="PMR74475.1"/>
    <property type="molecule type" value="Genomic_DNA"/>
</dbReference>
<evidence type="ECO:0000313" key="2">
    <source>
        <dbReference type="Proteomes" id="UP000235803"/>
    </source>
</evidence>
<sequence length="126" mass="14163">MLTSVAKGITYNYYRSCRLVCRWPPQKKEIIPFIYIERSRCLSVLFQPLANAGHRTLVSIGTCQPDSDRTLKINVDFAAVSSAADNRTVPSRFPPIDLYERVAAPDDWDLLQELEGETSAKVSPAM</sequence>
<dbReference type="AlphaFoldDB" id="A0A2N7U210"/>
<reference evidence="1 2" key="1">
    <citation type="submission" date="2018-01" db="EMBL/GenBank/DDBJ databases">
        <title>Halomonas endophytica sp. nov., isolated from storage liquid in the stems of Populus euphratica.</title>
        <authorList>
            <person name="Chen C."/>
        </authorList>
    </citation>
    <scope>NUCLEOTIDE SEQUENCE [LARGE SCALE GENOMIC DNA]</scope>
    <source>
        <strain evidence="1 2">MC28</strain>
    </source>
</reference>
<proteinExistence type="predicted"/>
<accession>A0A2N7U210</accession>